<comment type="catalytic activity">
    <reaction evidence="11">
        <text>a hydroperoxide + [thioredoxin]-dithiol = an alcohol + [thioredoxin]-disulfide + H2O</text>
        <dbReference type="Rhea" id="RHEA:62620"/>
        <dbReference type="Rhea" id="RHEA-COMP:10698"/>
        <dbReference type="Rhea" id="RHEA-COMP:10700"/>
        <dbReference type="ChEBI" id="CHEBI:15377"/>
        <dbReference type="ChEBI" id="CHEBI:29950"/>
        <dbReference type="ChEBI" id="CHEBI:30879"/>
        <dbReference type="ChEBI" id="CHEBI:35924"/>
        <dbReference type="ChEBI" id="CHEBI:50058"/>
        <dbReference type="EC" id="1.11.1.24"/>
    </reaction>
</comment>
<dbReference type="RefSeq" id="WP_307444683.1">
    <property type="nucleotide sequence ID" value="NZ_JAUSWP010000002.1"/>
</dbReference>
<dbReference type="PANTHER" id="PTHR42801:SF4">
    <property type="entry name" value="AHPC_TSA FAMILY PROTEIN"/>
    <property type="match status" value="1"/>
</dbReference>
<evidence type="ECO:0000256" key="9">
    <source>
        <dbReference type="ARBA" id="ARBA00038489"/>
    </source>
</evidence>
<comment type="function">
    <text evidence="1">Thiol-specific peroxidase that catalyzes the reduction of hydrogen peroxide and organic hydroperoxides to water and alcohols, respectively. Plays a role in cell protection against oxidative stress by detoxifying peroxides and as sensor of hydrogen peroxide-mediated signaling events.</text>
</comment>
<comment type="caution">
    <text evidence="13">The sequence shown here is derived from an EMBL/GenBank/DDBJ whole genome shotgun (WGS) entry which is preliminary data.</text>
</comment>
<dbReference type="Pfam" id="PF00578">
    <property type="entry name" value="AhpC-TSA"/>
    <property type="match status" value="1"/>
</dbReference>
<accession>A0ABU0NF37</accession>
<keyword evidence="14" id="KW-1185">Reference proteome</keyword>
<evidence type="ECO:0000256" key="10">
    <source>
        <dbReference type="ARBA" id="ARBA00041373"/>
    </source>
</evidence>
<dbReference type="EC" id="1.11.1.24" evidence="2"/>
<dbReference type="EMBL" id="JAUSWP010000002">
    <property type="protein sequence ID" value="MDQ0567747.1"/>
    <property type="molecule type" value="Genomic_DNA"/>
</dbReference>
<organism evidence="13 14">
    <name type="scientific">Mycoplasma yeatsii</name>
    <dbReference type="NCBI Taxonomy" id="51365"/>
    <lineage>
        <taxon>Bacteria</taxon>
        <taxon>Bacillati</taxon>
        <taxon>Mycoplasmatota</taxon>
        <taxon>Mollicutes</taxon>
        <taxon>Mycoplasmataceae</taxon>
        <taxon>Mycoplasma</taxon>
    </lineage>
</organism>
<keyword evidence="3 13" id="KW-0575">Peroxidase</keyword>
<dbReference type="InterPro" id="IPR036249">
    <property type="entry name" value="Thioredoxin-like_sf"/>
</dbReference>
<dbReference type="PANTHER" id="PTHR42801">
    <property type="entry name" value="THIOREDOXIN-DEPENDENT PEROXIDE REDUCTASE"/>
    <property type="match status" value="1"/>
</dbReference>
<sequence length="145" mass="17080">MKNYQVKDCKNNLMNLSDLVGEKGLVMYFYPKAKTGLCTLEALEYQKHLNEFKNKGYNVVGVSQDTPEYNNEFCCEQNLEFTLICDLDKELTNEFKLTFTEIEFEGKPWNKYERSTFVLDKELNIVKEMRDVDHIEHVSELLSQL</sequence>
<keyword evidence="4" id="KW-0049">Antioxidant</keyword>
<evidence type="ECO:0000256" key="1">
    <source>
        <dbReference type="ARBA" id="ARBA00003330"/>
    </source>
</evidence>
<evidence type="ECO:0000256" key="6">
    <source>
        <dbReference type="ARBA" id="ARBA00023157"/>
    </source>
</evidence>
<protein>
    <recommendedName>
        <fullName evidence="2">thioredoxin-dependent peroxiredoxin</fullName>
        <ecNumber evidence="2">1.11.1.24</ecNumber>
    </recommendedName>
    <alternativeName>
        <fullName evidence="10">Bacterioferritin comigratory protein</fullName>
    </alternativeName>
    <alternativeName>
        <fullName evidence="8">Thioredoxin peroxidase</fullName>
    </alternativeName>
</protein>
<evidence type="ECO:0000259" key="12">
    <source>
        <dbReference type="PROSITE" id="PS51352"/>
    </source>
</evidence>
<dbReference type="CDD" id="cd03017">
    <property type="entry name" value="PRX_BCP"/>
    <property type="match status" value="1"/>
</dbReference>
<dbReference type="InterPro" id="IPR000866">
    <property type="entry name" value="AhpC/TSA"/>
</dbReference>
<evidence type="ECO:0000313" key="14">
    <source>
        <dbReference type="Proteomes" id="UP001236620"/>
    </source>
</evidence>
<reference evidence="13" key="1">
    <citation type="submission" date="2023-07" db="EMBL/GenBank/DDBJ databases">
        <title>Genomic Encyclopedia of Type Strains, Phase IV (KMG-IV): sequencing the most valuable type-strain genomes for metagenomic binning, comparative biology and taxonomic classification.</title>
        <authorList>
            <person name="Goeker M."/>
        </authorList>
    </citation>
    <scope>NUCLEOTIDE SEQUENCE [LARGE SCALE GENOMIC DNA]</scope>
    <source>
        <strain evidence="13">DSM 22019</strain>
    </source>
</reference>
<evidence type="ECO:0000256" key="2">
    <source>
        <dbReference type="ARBA" id="ARBA00013017"/>
    </source>
</evidence>
<evidence type="ECO:0000256" key="4">
    <source>
        <dbReference type="ARBA" id="ARBA00022862"/>
    </source>
</evidence>
<dbReference type="Gene3D" id="3.40.30.10">
    <property type="entry name" value="Glutaredoxin"/>
    <property type="match status" value="1"/>
</dbReference>
<keyword evidence="5 13" id="KW-0560">Oxidoreductase</keyword>
<evidence type="ECO:0000256" key="5">
    <source>
        <dbReference type="ARBA" id="ARBA00023002"/>
    </source>
</evidence>
<comment type="similarity">
    <text evidence="9">Belongs to the peroxiredoxin family. BCP/PrxQ subfamily.</text>
</comment>
<dbReference type="InterPro" id="IPR050924">
    <property type="entry name" value="Peroxiredoxin_BCP/PrxQ"/>
</dbReference>
<gene>
    <name evidence="13" type="ORF">J2Z63_000390</name>
</gene>
<evidence type="ECO:0000256" key="11">
    <source>
        <dbReference type="ARBA" id="ARBA00049091"/>
    </source>
</evidence>
<evidence type="ECO:0000256" key="8">
    <source>
        <dbReference type="ARBA" id="ARBA00032824"/>
    </source>
</evidence>
<keyword evidence="7" id="KW-0676">Redox-active center</keyword>
<feature type="domain" description="Thioredoxin" evidence="12">
    <location>
        <begin position="1"/>
        <end position="145"/>
    </location>
</feature>
<keyword evidence="6" id="KW-1015">Disulfide bond</keyword>
<evidence type="ECO:0000256" key="7">
    <source>
        <dbReference type="ARBA" id="ARBA00023284"/>
    </source>
</evidence>
<proteinExistence type="inferred from homology"/>
<name>A0ABU0NF37_9MOLU</name>
<dbReference type="GO" id="GO:0140824">
    <property type="term" value="F:thioredoxin-dependent peroxiredoxin activity"/>
    <property type="evidence" value="ECO:0007669"/>
    <property type="project" value="UniProtKB-EC"/>
</dbReference>
<evidence type="ECO:0000256" key="3">
    <source>
        <dbReference type="ARBA" id="ARBA00022559"/>
    </source>
</evidence>
<dbReference type="Proteomes" id="UP001236620">
    <property type="component" value="Unassembled WGS sequence"/>
</dbReference>
<evidence type="ECO:0000313" key="13">
    <source>
        <dbReference type="EMBL" id="MDQ0567747.1"/>
    </source>
</evidence>
<dbReference type="InterPro" id="IPR013766">
    <property type="entry name" value="Thioredoxin_domain"/>
</dbReference>
<dbReference type="PROSITE" id="PS51352">
    <property type="entry name" value="THIOREDOXIN_2"/>
    <property type="match status" value="1"/>
</dbReference>
<dbReference type="SUPFAM" id="SSF52833">
    <property type="entry name" value="Thioredoxin-like"/>
    <property type="match status" value="1"/>
</dbReference>